<comment type="cofactor">
    <cofactor evidence="5">
        <name>Fe(2+)</name>
        <dbReference type="ChEBI" id="CHEBI:29033"/>
    </cofactor>
</comment>
<keyword evidence="13" id="KW-0464">Manganese</keyword>
<dbReference type="InterPro" id="IPR013785">
    <property type="entry name" value="Aldolase_TIM"/>
</dbReference>
<dbReference type="GO" id="GO:0005737">
    <property type="term" value="C:cytoplasm"/>
    <property type="evidence" value="ECO:0007669"/>
    <property type="project" value="UniProtKB-ARBA"/>
</dbReference>
<gene>
    <name evidence="10 15" type="primary">rpe</name>
    <name evidence="15" type="ORF">IMF26_10045</name>
</gene>
<dbReference type="GO" id="GO:0006098">
    <property type="term" value="P:pentose-phosphate shunt"/>
    <property type="evidence" value="ECO:0007669"/>
    <property type="project" value="UniProtKB-UniRule"/>
</dbReference>
<comment type="similarity">
    <text evidence="6 10 11">Belongs to the ribulose-phosphate 3-epimerase family.</text>
</comment>
<sequence>MSNVRTLKVAPSLLSADPLMLSEEVDEIMRGGADLLHLDIMDGHFVPNLTFGPHVARALASKGLPLDVHLMVDQVEWAIMAFSGYAEYITVHAEATPHLHRMLRLIRESGCKSGVALNPSTPPDFLPYVLAEVDLILIMTVNPGWGAQKFIPEMTRKIRYVRDLVDSAGVGVEIEVDGGIEKGTAGLVREAGATILVSGNYVFGSRDKAAAIKSLRESTNSGR</sequence>
<evidence type="ECO:0000256" key="7">
    <source>
        <dbReference type="ARBA" id="ARBA00013188"/>
    </source>
</evidence>
<reference evidence="15" key="2">
    <citation type="journal article" date="2023" name="Biology">
        <title>Prokaryotic Life Associated with Coal-Fire Gas Vents Revealed by Metagenomics.</title>
        <authorList>
            <person name="Kadnikov V.V."/>
            <person name="Mardanov A.V."/>
            <person name="Beletsky A.V."/>
            <person name="Karnachuk O.V."/>
            <person name="Ravin N.V."/>
        </authorList>
    </citation>
    <scope>NUCLEOTIDE SEQUENCE</scope>
    <source>
        <strain evidence="15">Bu02</strain>
    </source>
</reference>
<feature type="binding site" evidence="14">
    <location>
        <position position="179"/>
    </location>
    <ligand>
        <name>substrate</name>
    </ligand>
</feature>
<dbReference type="Pfam" id="PF00834">
    <property type="entry name" value="Ribul_P_3_epim"/>
    <property type="match status" value="1"/>
</dbReference>
<comment type="caution">
    <text evidence="10">Lacks conserved residue(s) required for the propagation of feature annotation.</text>
</comment>
<reference evidence="15" key="1">
    <citation type="submission" date="2020-10" db="EMBL/GenBank/DDBJ databases">
        <authorList>
            <person name="Kadnikov V."/>
            <person name="Beletsky A.V."/>
            <person name="Mardanov A.V."/>
            <person name="Karnachuk O.V."/>
            <person name="Ravin N.V."/>
        </authorList>
    </citation>
    <scope>NUCLEOTIDE SEQUENCE</scope>
    <source>
        <strain evidence="15">Bu02</strain>
    </source>
</reference>
<dbReference type="HAMAP" id="MF_02227">
    <property type="entry name" value="RPE"/>
    <property type="match status" value="1"/>
</dbReference>
<evidence type="ECO:0000256" key="11">
    <source>
        <dbReference type="PIRNR" id="PIRNR001461"/>
    </source>
</evidence>
<feature type="binding site" evidence="10 14">
    <location>
        <position position="12"/>
    </location>
    <ligand>
        <name>substrate</name>
    </ligand>
</feature>
<dbReference type="CDD" id="cd00429">
    <property type="entry name" value="RPE"/>
    <property type="match status" value="1"/>
</dbReference>
<evidence type="ECO:0000256" key="10">
    <source>
        <dbReference type="HAMAP-Rule" id="MF_02227"/>
    </source>
</evidence>
<accession>A0AAT9LB99</accession>
<keyword evidence="8 10" id="KW-0479">Metal-binding</keyword>
<feature type="binding site" evidence="10 13">
    <location>
        <position position="177"/>
    </location>
    <ligand>
        <name>a divalent metal cation</name>
        <dbReference type="ChEBI" id="CHEBI:60240"/>
    </ligand>
</feature>
<dbReference type="AlphaFoldDB" id="A0AAT9LB99"/>
<dbReference type="Gene3D" id="3.20.20.70">
    <property type="entry name" value="Aldolase class I"/>
    <property type="match status" value="1"/>
</dbReference>
<comment type="cofactor">
    <cofactor evidence="2">
        <name>Mn(2+)</name>
        <dbReference type="ChEBI" id="CHEBI:29035"/>
    </cofactor>
</comment>
<dbReference type="KEGG" id="fcz:IMF26_10045"/>
<comment type="catalytic activity">
    <reaction evidence="1 10 11">
        <text>D-ribulose 5-phosphate = D-xylulose 5-phosphate</text>
        <dbReference type="Rhea" id="RHEA:13677"/>
        <dbReference type="ChEBI" id="CHEBI:57737"/>
        <dbReference type="ChEBI" id="CHEBI:58121"/>
        <dbReference type="EC" id="5.1.3.1"/>
    </reaction>
</comment>
<dbReference type="NCBIfam" id="NF004076">
    <property type="entry name" value="PRK05581.1-4"/>
    <property type="match status" value="1"/>
</dbReference>
<dbReference type="GO" id="GO:0046872">
    <property type="term" value="F:metal ion binding"/>
    <property type="evidence" value="ECO:0007669"/>
    <property type="project" value="UniProtKB-UniRule"/>
</dbReference>
<evidence type="ECO:0000256" key="3">
    <source>
        <dbReference type="ARBA" id="ARBA00001941"/>
    </source>
</evidence>
<organism evidence="15">
    <name type="scientific">Candidatus Fermentithermobacillus carboniphilus</name>
    <dbReference type="NCBI Taxonomy" id="3085328"/>
    <lineage>
        <taxon>Bacteria</taxon>
        <taxon>Bacillati</taxon>
        <taxon>Bacillota</taxon>
        <taxon>Candidatus Fermentithermobacillia</taxon>
        <taxon>Candidatus Fermentithermobacillales</taxon>
        <taxon>Candidatus Fermentithermobacillaceae</taxon>
        <taxon>Candidatus Fermentithermobacillus</taxon>
    </lineage>
</organism>
<dbReference type="EC" id="5.1.3.1" evidence="7 10"/>
<proteinExistence type="inferred from homology"/>
<dbReference type="EMBL" id="CP062796">
    <property type="protein sequence ID" value="QUL98346.1"/>
    <property type="molecule type" value="Genomic_DNA"/>
</dbReference>
<dbReference type="GO" id="GO:0019323">
    <property type="term" value="P:pentose catabolic process"/>
    <property type="evidence" value="ECO:0007669"/>
    <property type="project" value="UniProtKB-UniRule"/>
</dbReference>
<dbReference type="InterPro" id="IPR026019">
    <property type="entry name" value="Ribul_P_3_epim"/>
</dbReference>
<feature type="binding site" evidence="10 14">
    <location>
        <position position="69"/>
    </location>
    <ligand>
        <name>substrate</name>
    </ligand>
</feature>
<feature type="active site" description="Proton donor" evidence="10 12">
    <location>
        <position position="177"/>
    </location>
</feature>
<feature type="binding site" evidence="10 13">
    <location>
        <position position="37"/>
    </location>
    <ligand>
        <name>a divalent metal cation</name>
        <dbReference type="ChEBI" id="CHEBI:60240"/>
    </ligand>
</feature>
<feature type="active site" description="Proton acceptor" evidence="10 12">
    <location>
        <position position="39"/>
    </location>
</feature>
<evidence type="ECO:0000256" key="2">
    <source>
        <dbReference type="ARBA" id="ARBA00001936"/>
    </source>
</evidence>
<evidence type="ECO:0000256" key="8">
    <source>
        <dbReference type="ARBA" id="ARBA00022723"/>
    </source>
</evidence>
<keyword evidence="13" id="KW-0862">Zinc</keyword>
<protein>
    <recommendedName>
        <fullName evidence="7 10">Ribulose-phosphate 3-epimerase</fullName>
        <ecNumber evidence="7 10">5.1.3.1</ecNumber>
    </recommendedName>
</protein>
<dbReference type="GO" id="GO:0004750">
    <property type="term" value="F:D-ribulose-phosphate 3-epimerase activity"/>
    <property type="evidence" value="ECO:0007669"/>
    <property type="project" value="UniProtKB-UniRule"/>
</dbReference>
<name>A0AAT9LB99_9FIRM</name>
<feature type="binding site" evidence="10">
    <location>
        <begin position="177"/>
        <end position="179"/>
    </location>
    <ligand>
        <name>substrate</name>
    </ligand>
</feature>
<keyword evidence="13" id="KW-0170">Cobalt</keyword>
<comment type="cofactor">
    <cofactor evidence="10 13">
        <name>a divalent metal cation</name>
        <dbReference type="ChEBI" id="CHEBI:60240"/>
    </cofactor>
    <text evidence="10 13">Binds 1 divalent metal cation per subunit.</text>
</comment>
<keyword evidence="10 11" id="KW-0119">Carbohydrate metabolism</keyword>
<evidence type="ECO:0000313" key="15">
    <source>
        <dbReference type="EMBL" id="QUL98346.1"/>
    </source>
</evidence>
<dbReference type="PROSITE" id="PS01085">
    <property type="entry name" value="RIBUL_P_3_EPIMER_1"/>
    <property type="match status" value="1"/>
</dbReference>
<comment type="cofactor">
    <cofactor evidence="4">
        <name>Zn(2+)</name>
        <dbReference type="ChEBI" id="CHEBI:29105"/>
    </cofactor>
</comment>
<dbReference type="PIRSF" id="PIRSF001461">
    <property type="entry name" value="RPE"/>
    <property type="match status" value="1"/>
</dbReference>
<evidence type="ECO:0000256" key="5">
    <source>
        <dbReference type="ARBA" id="ARBA00001954"/>
    </source>
</evidence>
<keyword evidence="9 10" id="KW-0413">Isomerase</keyword>
<feature type="binding site" evidence="10 13">
    <location>
        <position position="39"/>
    </location>
    <ligand>
        <name>a divalent metal cation</name>
        <dbReference type="ChEBI" id="CHEBI:60240"/>
    </ligand>
</feature>
<comment type="pathway">
    <text evidence="10">Carbohydrate degradation.</text>
</comment>
<dbReference type="PANTHER" id="PTHR11749">
    <property type="entry name" value="RIBULOSE-5-PHOSPHATE-3-EPIMERASE"/>
    <property type="match status" value="1"/>
</dbReference>
<evidence type="ECO:0000256" key="4">
    <source>
        <dbReference type="ARBA" id="ARBA00001947"/>
    </source>
</evidence>
<dbReference type="FunFam" id="3.20.20.70:FF:000004">
    <property type="entry name" value="Ribulose-phosphate 3-epimerase"/>
    <property type="match status" value="1"/>
</dbReference>
<evidence type="ECO:0000256" key="6">
    <source>
        <dbReference type="ARBA" id="ARBA00009541"/>
    </source>
</evidence>
<dbReference type="InterPro" id="IPR011060">
    <property type="entry name" value="RibuloseP-bd_barrel"/>
</dbReference>
<dbReference type="NCBIfam" id="TIGR01163">
    <property type="entry name" value="rpe"/>
    <property type="match status" value="1"/>
</dbReference>
<comment type="cofactor">
    <cofactor evidence="3">
        <name>Co(2+)</name>
        <dbReference type="ChEBI" id="CHEBI:48828"/>
    </cofactor>
</comment>
<comment type="function">
    <text evidence="10">Catalyzes the reversible epimerization of D-ribulose 5-phosphate to D-xylulose 5-phosphate.</text>
</comment>
<evidence type="ECO:0000256" key="1">
    <source>
        <dbReference type="ARBA" id="ARBA00001782"/>
    </source>
</evidence>
<evidence type="ECO:0000256" key="13">
    <source>
        <dbReference type="PIRSR" id="PIRSR001461-2"/>
    </source>
</evidence>
<dbReference type="SUPFAM" id="SSF51366">
    <property type="entry name" value="Ribulose-phoshate binding barrel"/>
    <property type="match status" value="1"/>
</dbReference>
<evidence type="ECO:0000256" key="9">
    <source>
        <dbReference type="ARBA" id="ARBA00023235"/>
    </source>
</evidence>
<feature type="binding site" evidence="10 13">
    <location>
        <position position="69"/>
    </location>
    <ligand>
        <name>a divalent metal cation</name>
        <dbReference type="ChEBI" id="CHEBI:60240"/>
    </ligand>
</feature>
<evidence type="ECO:0000256" key="14">
    <source>
        <dbReference type="PIRSR" id="PIRSR001461-3"/>
    </source>
</evidence>
<evidence type="ECO:0000256" key="12">
    <source>
        <dbReference type="PIRSR" id="PIRSR001461-1"/>
    </source>
</evidence>
<dbReference type="InterPro" id="IPR000056">
    <property type="entry name" value="Ribul_P_3_epim-like"/>
</dbReference>